<comment type="similarity">
    <text evidence="1">Belongs to the bacterial secretin family.</text>
</comment>
<feature type="chain" id="PRO_5006615486" evidence="2">
    <location>
        <begin position="25"/>
        <end position="468"/>
    </location>
</feature>
<dbReference type="InterPro" id="IPR050810">
    <property type="entry name" value="Bact_Secretion_Sys_Channel"/>
</dbReference>
<accession>A0A0S3PPK5</accession>
<name>A0A0S3PPK5_9BRAD</name>
<dbReference type="Proteomes" id="UP000236884">
    <property type="component" value="Chromosome"/>
</dbReference>
<keyword evidence="5" id="KW-1185">Reference proteome</keyword>
<dbReference type="GO" id="GO:0015627">
    <property type="term" value="C:type II protein secretion system complex"/>
    <property type="evidence" value="ECO:0007669"/>
    <property type="project" value="TreeGrafter"/>
</dbReference>
<dbReference type="PRINTS" id="PR00811">
    <property type="entry name" value="BCTERIALGSPD"/>
</dbReference>
<reference evidence="4 5" key="1">
    <citation type="submission" date="2015-08" db="EMBL/GenBank/DDBJ databases">
        <title>Investigation of the bacterial diversity of lava forest soil.</title>
        <authorList>
            <person name="Lee J.S."/>
        </authorList>
    </citation>
    <scope>NUCLEOTIDE SEQUENCE [LARGE SCALE GENOMIC DNA]</scope>
    <source>
        <strain evidence="4 5">GJW-30</strain>
    </source>
</reference>
<dbReference type="PANTHER" id="PTHR30332:SF17">
    <property type="entry name" value="TYPE IV PILIATION SYSTEM PROTEIN DR_0774-RELATED"/>
    <property type="match status" value="1"/>
</dbReference>
<dbReference type="InterPro" id="IPR004846">
    <property type="entry name" value="T2SS/T3SS_dom"/>
</dbReference>
<dbReference type="RefSeq" id="WP_096350861.1">
    <property type="nucleotide sequence ID" value="NZ_AP014946.1"/>
</dbReference>
<dbReference type="Gene3D" id="3.30.1340.30">
    <property type="match status" value="1"/>
</dbReference>
<gene>
    <name evidence="4" type="primary">xpsD</name>
    <name evidence="4" type="ORF">GJW-30_1_00321</name>
</gene>
<protein>
    <submittedName>
        <fullName evidence="4">Type II secretion system protein D</fullName>
    </submittedName>
</protein>
<dbReference type="InterPro" id="IPR001775">
    <property type="entry name" value="GspD/PilQ"/>
</dbReference>
<keyword evidence="2" id="KW-0732">Signal</keyword>
<dbReference type="GO" id="GO:0009306">
    <property type="term" value="P:protein secretion"/>
    <property type="evidence" value="ECO:0007669"/>
    <property type="project" value="InterPro"/>
</dbReference>
<dbReference type="InterPro" id="IPR007055">
    <property type="entry name" value="BON_dom"/>
</dbReference>
<dbReference type="InterPro" id="IPR032789">
    <property type="entry name" value="T2SS-T3SS_pil_N"/>
</dbReference>
<evidence type="ECO:0000313" key="4">
    <source>
        <dbReference type="EMBL" id="BAT57811.1"/>
    </source>
</evidence>
<dbReference type="KEGG" id="vgo:GJW-30_1_00321"/>
<dbReference type="PROSITE" id="PS50914">
    <property type="entry name" value="BON"/>
    <property type="match status" value="1"/>
</dbReference>
<dbReference type="EMBL" id="AP014946">
    <property type="protein sequence ID" value="BAT57811.1"/>
    <property type="molecule type" value="Genomic_DNA"/>
</dbReference>
<dbReference type="Pfam" id="PF13629">
    <property type="entry name" value="T2SS-T3SS_pil_N"/>
    <property type="match status" value="1"/>
</dbReference>
<evidence type="ECO:0000256" key="2">
    <source>
        <dbReference type="SAM" id="SignalP"/>
    </source>
</evidence>
<dbReference type="Pfam" id="PF00263">
    <property type="entry name" value="Secretin"/>
    <property type="match status" value="1"/>
</dbReference>
<organism evidence="4 5">
    <name type="scientific">Variibacter gotjawalensis</name>
    <dbReference type="NCBI Taxonomy" id="1333996"/>
    <lineage>
        <taxon>Bacteria</taxon>
        <taxon>Pseudomonadati</taxon>
        <taxon>Pseudomonadota</taxon>
        <taxon>Alphaproteobacteria</taxon>
        <taxon>Hyphomicrobiales</taxon>
        <taxon>Nitrobacteraceae</taxon>
        <taxon>Variibacter</taxon>
    </lineage>
</organism>
<dbReference type="PRINTS" id="PR01032">
    <property type="entry name" value="PHAGEIV"/>
</dbReference>
<dbReference type="PANTHER" id="PTHR30332">
    <property type="entry name" value="PROBABLE GENERAL SECRETION PATHWAY PROTEIN D"/>
    <property type="match status" value="1"/>
</dbReference>
<dbReference type="OrthoDB" id="9775455at2"/>
<dbReference type="AlphaFoldDB" id="A0A0S3PPK5"/>
<dbReference type="Pfam" id="PF04972">
    <property type="entry name" value="BON"/>
    <property type="match status" value="1"/>
</dbReference>
<feature type="domain" description="BON" evidence="3">
    <location>
        <begin position="106"/>
        <end position="176"/>
    </location>
</feature>
<evidence type="ECO:0000313" key="5">
    <source>
        <dbReference type="Proteomes" id="UP000236884"/>
    </source>
</evidence>
<evidence type="ECO:0000259" key="3">
    <source>
        <dbReference type="PROSITE" id="PS50914"/>
    </source>
</evidence>
<sequence length="468" mass="48777">MRKLITLAMVAATAALAVPQIAGASDPAAEFGADTRYNADTRSIPLGIGKSVVIDLPRDAKDVLVGDPQVANAVVRTARRAYLIGVKVGQTNVFFFDADGKQIAGFDVAVTRDIGTLRQTLRAALPQANVRVQVVGDGVVLTGVVTNAIESQQAVDIAARAVGNVTGVVNNLTIKAPDQVMLKVAVVEMQRDIAKQLGVNISGQFAYGKTNLSFNSSPGGAGDGTNQIGGGWTSGGNSVSARLRALESAGVIRTLAEPNLTAISGEAATFLAGGEIPYLTTSCAASTGGTSQICTPVTSFKPFGVQLAFVPVVLSDGRISLKVGTSVSELSTEGAVSINGTSVPSLKTRRVETVVELPSGGSMTLAGLLQEQTRNVITGIPAAGQIPILGALFRSREYNNRQTELVIIVTPFIVRPTAEKNLSRPDDGFADASDPQAVFLGKVNRVYGPPGKKDPRRQYHGSYGFIMD</sequence>
<evidence type="ECO:0000256" key="1">
    <source>
        <dbReference type="RuleBase" id="RU004003"/>
    </source>
</evidence>
<proteinExistence type="inferred from homology"/>
<feature type="signal peptide" evidence="2">
    <location>
        <begin position="1"/>
        <end position="24"/>
    </location>
</feature>